<keyword evidence="2" id="KW-1185">Reference proteome</keyword>
<dbReference type="RefSeq" id="WP_326752398.1">
    <property type="nucleotide sequence ID" value="NZ_CP109134.1"/>
</dbReference>
<dbReference type="Proteomes" id="UP001335325">
    <property type="component" value="Chromosome"/>
</dbReference>
<name>A0ABZ1GLD1_9ACTN</name>
<evidence type="ECO:0000313" key="1">
    <source>
        <dbReference type="EMBL" id="WSD06243.1"/>
    </source>
</evidence>
<sequence length="78" mass="7629">MNVTEKLAGFAELVSRIGLEDVFASGPATARGAFGAASGEPGGAGGESVSVESLNSAEPAGAEWCMCISVLLDAPTAA</sequence>
<protein>
    <submittedName>
        <fullName evidence="1">Uncharacterized protein</fullName>
    </submittedName>
</protein>
<accession>A0ABZ1GLD1</accession>
<dbReference type="EMBL" id="CP109134">
    <property type="protein sequence ID" value="WSD06243.1"/>
    <property type="molecule type" value="Genomic_DNA"/>
</dbReference>
<reference evidence="1 2" key="1">
    <citation type="submission" date="2022-10" db="EMBL/GenBank/DDBJ databases">
        <title>The complete genomes of actinobacterial strains from the NBC collection.</title>
        <authorList>
            <person name="Joergensen T.S."/>
            <person name="Alvarez Arevalo M."/>
            <person name="Sterndorff E.B."/>
            <person name="Faurdal D."/>
            <person name="Vuksanovic O."/>
            <person name="Mourched A.-S."/>
            <person name="Charusanti P."/>
            <person name="Shaw S."/>
            <person name="Blin K."/>
            <person name="Weber T."/>
        </authorList>
    </citation>
    <scope>NUCLEOTIDE SEQUENCE [LARGE SCALE GENOMIC DNA]</scope>
    <source>
        <strain evidence="1 2">NBC 01753</strain>
    </source>
</reference>
<organism evidence="1 2">
    <name type="scientific">Streptomyces hirsutus</name>
    <dbReference type="NCBI Taxonomy" id="35620"/>
    <lineage>
        <taxon>Bacteria</taxon>
        <taxon>Bacillati</taxon>
        <taxon>Actinomycetota</taxon>
        <taxon>Actinomycetes</taxon>
        <taxon>Kitasatosporales</taxon>
        <taxon>Streptomycetaceae</taxon>
        <taxon>Streptomyces</taxon>
    </lineage>
</organism>
<gene>
    <name evidence="1" type="ORF">OIE73_10960</name>
</gene>
<dbReference type="GeneID" id="91543096"/>
<proteinExistence type="predicted"/>
<evidence type="ECO:0000313" key="2">
    <source>
        <dbReference type="Proteomes" id="UP001335325"/>
    </source>
</evidence>